<organism evidence="1 2">
    <name type="scientific">Peronospora matthiolae</name>
    <dbReference type="NCBI Taxonomy" id="2874970"/>
    <lineage>
        <taxon>Eukaryota</taxon>
        <taxon>Sar</taxon>
        <taxon>Stramenopiles</taxon>
        <taxon>Oomycota</taxon>
        <taxon>Peronosporomycetes</taxon>
        <taxon>Peronosporales</taxon>
        <taxon>Peronosporaceae</taxon>
        <taxon>Peronospora</taxon>
    </lineage>
</organism>
<proteinExistence type="predicted"/>
<protein>
    <submittedName>
        <fullName evidence="1">Uncharacterized protein</fullName>
    </submittedName>
</protein>
<sequence length="70" mass="7934">MNLTFQIPPPYKQLALRLSNLTRCYRSPRSTIKGNFSLQLGIDSPIHCRVYIVLGNQDASATRAKACRRL</sequence>
<gene>
    <name evidence="1" type="ORF">PM001_LOCUS12036</name>
</gene>
<dbReference type="EMBL" id="CAKLBY020000102">
    <property type="protein sequence ID" value="CAK7926886.1"/>
    <property type="molecule type" value="Genomic_DNA"/>
</dbReference>
<evidence type="ECO:0000313" key="1">
    <source>
        <dbReference type="EMBL" id="CAK7926886.1"/>
    </source>
</evidence>
<dbReference type="AlphaFoldDB" id="A0AAV1TWT5"/>
<accession>A0AAV1TWT5</accession>
<comment type="caution">
    <text evidence="1">The sequence shown here is derived from an EMBL/GenBank/DDBJ whole genome shotgun (WGS) entry which is preliminary data.</text>
</comment>
<dbReference type="Proteomes" id="UP001162060">
    <property type="component" value="Unassembled WGS sequence"/>
</dbReference>
<name>A0AAV1TWT5_9STRA</name>
<evidence type="ECO:0000313" key="2">
    <source>
        <dbReference type="Proteomes" id="UP001162060"/>
    </source>
</evidence>
<reference evidence="1" key="1">
    <citation type="submission" date="2024-01" db="EMBL/GenBank/DDBJ databases">
        <authorList>
            <person name="Webb A."/>
        </authorList>
    </citation>
    <scope>NUCLEOTIDE SEQUENCE</scope>
    <source>
        <strain evidence="1">Pm1</strain>
    </source>
</reference>